<comment type="subcellular location">
    <subcellularLocation>
        <location evidence="1">Membrane</location>
        <topology evidence="1">Multi-pass membrane protein</topology>
    </subcellularLocation>
</comment>
<feature type="transmembrane region" description="Helical" evidence="11">
    <location>
        <begin position="78"/>
        <end position="99"/>
    </location>
</feature>
<dbReference type="AlphaFoldDB" id="A0AA49X6G9"/>
<evidence type="ECO:0000256" key="4">
    <source>
        <dbReference type="ARBA" id="ARBA00022547"/>
    </source>
</evidence>
<evidence type="ECO:0000256" key="11">
    <source>
        <dbReference type="SAM" id="Phobius"/>
    </source>
</evidence>
<reference evidence="12" key="1">
    <citation type="journal article" date="2023" name="Int J Biol">
        <title>Comparative analysis of the mitochondrial genomes of the family Mactridae (Mollusca: Venerida) and their phylogenetic implications.</title>
        <authorList>
            <person name="Ma P."/>
            <person name="Liu Y."/>
            <person name="Wang J."/>
            <person name="Chen Y."/>
            <person name="Zhang Z."/>
            <person name="Zhang T."/>
            <person name="Wang H."/>
        </authorList>
    </citation>
    <scope>NUCLEOTIDE SEQUENCE</scope>
</reference>
<comment type="similarity">
    <text evidence="2">Belongs to the ATPase A chain family.</text>
</comment>
<gene>
    <name evidence="12" type="primary">atp6</name>
</gene>
<feature type="transmembrane region" description="Helical" evidence="11">
    <location>
        <begin position="206"/>
        <end position="231"/>
    </location>
</feature>
<evidence type="ECO:0000256" key="2">
    <source>
        <dbReference type="ARBA" id="ARBA00006810"/>
    </source>
</evidence>
<keyword evidence="8" id="KW-0406">Ion transport</keyword>
<keyword evidence="10" id="KW-0066">ATP synthesis</keyword>
<evidence type="ECO:0000256" key="1">
    <source>
        <dbReference type="ARBA" id="ARBA00004141"/>
    </source>
</evidence>
<name>A0AA49X6G9_9BIVA</name>
<evidence type="ECO:0000256" key="9">
    <source>
        <dbReference type="ARBA" id="ARBA00023136"/>
    </source>
</evidence>
<accession>A0AA49X6G9</accession>
<evidence type="ECO:0000256" key="8">
    <source>
        <dbReference type="ARBA" id="ARBA00023065"/>
    </source>
</evidence>
<keyword evidence="12" id="KW-0496">Mitochondrion</keyword>
<evidence type="ECO:0000256" key="7">
    <source>
        <dbReference type="ARBA" id="ARBA00022989"/>
    </source>
</evidence>
<keyword evidence="6" id="KW-0375">Hydrogen ion transport</keyword>
<evidence type="ECO:0000313" key="12">
    <source>
        <dbReference type="EMBL" id="WLK25960.1"/>
    </source>
</evidence>
<keyword evidence="4" id="KW-0138">CF(0)</keyword>
<dbReference type="EMBL" id="OQ197859">
    <property type="protein sequence ID" value="WLK25960.1"/>
    <property type="molecule type" value="Genomic_DNA"/>
</dbReference>
<keyword evidence="5 11" id="KW-0812">Transmembrane</keyword>
<feature type="transmembrane region" description="Helical" evidence="11">
    <location>
        <begin position="22"/>
        <end position="44"/>
    </location>
</feature>
<reference evidence="12" key="2">
    <citation type="submission" date="2023-01" db="EMBL/GenBank/DDBJ databases">
        <authorList>
            <person name="Ma P."/>
            <person name="Wang H."/>
            <person name="Liu Y."/>
        </authorList>
    </citation>
    <scope>NUCLEOTIDE SEQUENCE</scope>
</reference>
<feature type="transmembrane region" description="Helical" evidence="11">
    <location>
        <begin position="136"/>
        <end position="160"/>
    </location>
</feature>
<evidence type="ECO:0000256" key="3">
    <source>
        <dbReference type="ARBA" id="ARBA00022448"/>
    </source>
</evidence>
<dbReference type="GO" id="GO:0006754">
    <property type="term" value="P:ATP biosynthetic process"/>
    <property type="evidence" value="ECO:0007669"/>
    <property type="project" value="UniProtKB-KW"/>
</dbReference>
<protein>
    <submittedName>
        <fullName evidence="12">ATP synthase F0 subunit 6</fullName>
    </submittedName>
</protein>
<keyword evidence="9 11" id="KW-0472">Membrane</keyword>
<sequence length="258" mass="28672">MALDIFSFSDFWLGGANSIQEVSSFLAVVTFFIFPTAFSTFWMAGCRQSALVMLLCHLVKSTIVSGGKMETVPGGVQFVSGQFITVFSLCGLSSVVYSYPVVTNFWLVLAVSFPFWLSSVIHLFSSQSWNMMTSKLTHSGFLSSSAYAGLESMTILLRVLTLGLRIFLNLMIGLVLVKLAMSLGSLSSLLDKGPVFFEGSFKGMNFLFLMVGSVFYCWDWAVACLQTWLFVFLSTSYFNESESSMKSQIRKSDRVFEL</sequence>
<geneLocation type="mitochondrion" evidence="12"/>
<proteinExistence type="inferred from homology"/>
<dbReference type="SUPFAM" id="SSF81336">
    <property type="entry name" value="F1F0 ATP synthase subunit A"/>
    <property type="match status" value="1"/>
</dbReference>
<dbReference type="GO" id="GO:0045259">
    <property type="term" value="C:proton-transporting ATP synthase complex"/>
    <property type="evidence" value="ECO:0007669"/>
    <property type="project" value="UniProtKB-KW"/>
</dbReference>
<dbReference type="Gene3D" id="1.20.120.220">
    <property type="entry name" value="ATP synthase, F0 complex, subunit A"/>
    <property type="match status" value="1"/>
</dbReference>
<evidence type="ECO:0000256" key="10">
    <source>
        <dbReference type="ARBA" id="ARBA00023310"/>
    </source>
</evidence>
<dbReference type="InterPro" id="IPR035908">
    <property type="entry name" value="F0_ATP_A_sf"/>
</dbReference>
<organism evidence="12">
    <name type="scientific">Raeta sp</name>
    <dbReference type="NCBI Taxonomy" id="3067663"/>
    <lineage>
        <taxon>Eukaryota</taxon>
        <taxon>Metazoa</taxon>
        <taxon>Spiralia</taxon>
        <taxon>Lophotrochozoa</taxon>
        <taxon>Mollusca</taxon>
        <taxon>Bivalvia</taxon>
        <taxon>Autobranchia</taxon>
        <taxon>Heteroconchia</taxon>
        <taxon>Euheterodonta</taxon>
        <taxon>Imparidentia</taxon>
        <taxon>Neoheterodontei</taxon>
        <taxon>Venerida</taxon>
        <taxon>Mactroidea</taxon>
        <taxon>Anatinellidae</taxon>
        <taxon>Raeta</taxon>
    </lineage>
</organism>
<feature type="transmembrane region" description="Helical" evidence="11">
    <location>
        <begin position="105"/>
        <end position="124"/>
    </location>
</feature>
<dbReference type="GO" id="GO:1902600">
    <property type="term" value="P:proton transmembrane transport"/>
    <property type="evidence" value="ECO:0007669"/>
    <property type="project" value="UniProtKB-KW"/>
</dbReference>
<evidence type="ECO:0000256" key="5">
    <source>
        <dbReference type="ARBA" id="ARBA00022692"/>
    </source>
</evidence>
<keyword evidence="7 11" id="KW-1133">Transmembrane helix</keyword>
<keyword evidence="3" id="KW-0813">Transport</keyword>
<feature type="transmembrane region" description="Helical" evidence="11">
    <location>
        <begin position="166"/>
        <end position="186"/>
    </location>
</feature>
<evidence type="ECO:0000256" key="6">
    <source>
        <dbReference type="ARBA" id="ARBA00022781"/>
    </source>
</evidence>